<evidence type="ECO:0000313" key="4">
    <source>
        <dbReference type="Proteomes" id="UP000000552"/>
    </source>
</evidence>
<dbReference type="eggNOG" id="COG2214">
    <property type="taxonomic scope" value="Bacteria"/>
</dbReference>
<organism evidence="3 4">
    <name type="scientific">Mesorhizobium japonicum (strain LMG 29417 / CECT 9101 / MAFF 303099)</name>
    <name type="common">Mesorhizobium loti (strain MAFF 303099)</name>
    <dbReference type="NCBI Taxonomy" id="266835"/>
    <lineage>
        <taxon>Bacteria</taxon>
        <taxon>Pseudomonadati</taxon>
        <taxon>Pseudomonadota</taxon>
        <taxon>Alphaproteobacteria</taxon>
        <taxon>Hyphomicrobiales</taxon>
        <taxon>Phyllobacteriaceae</taxon>
        <taxon>Mesorhizobium</taxon>
    </lineage>
</organism>
<protein>
    <submittedName>
        <fullName evidence="3">Mll4676 protein</fullName>
    </submittedName>
</protein>
<accession>Q98DJ4</accession>
<dbReference type="SMART" id="SM00271">
    <property type="entry name" value="DnaJ"/>
    <property type="match status" value="1"/>
</dbReference>
<dbReference type="PRINTS" id="PR00625">
    <property type="entry name" value="JDOMAIN"/>
</dbReference>
<evidence type="ECO:0000313" key="3">
    <source>
        <dbReference type="EMBL" id="BAB51277.1"/>
    </source>
</evidence>
<feature type="domain" description="J" evidence="2">
    <location>
        <begin position="270"/>
        <end position="332"/>
    </location>
</feature>
<dbReference type="Proteomes" id="UP000000552">
    <property type="component" value="Chromosome"/>
</dbReference>
<dbReference type="Gene3D" id="1.10.287.110">
    <property type="entry name" value="DnaJ domain"/>
    <property type="match status" value="1"/>
</dbReference>
<keyword evidence="1" id="KW-0472">Membrane</keyword>
<proteinExistence type="predicted"/>
<dbReference type="InterPro" id="IPR036869">
    <property type="entry name" value="J_dom_sf"/>
</dbReference>
<dbReference type="PROSITE" id="PS50076">
    <property type="entry name" value="DNAJ_2"/>
    <property type="match status" value="1"/>
</dbReference>
<feature type="transmembrane region" description="Helical" evidence="1">
    <location>
        <begin position="146"/>
        <end position="168"/>
    </location>
</feature>
<feature type="transmembrane region" description="Helical" evidence="1">
    <location>
        <begin position="6"/>
        <end position="24"/>
    </location>
</feature>
<dbReference type="Pfam" id="PF00226">
    <property type="entry name" value="DnaJ"/>
    <property type="match status" value="1"/>
</dbReference>
<dbReference type="HOGENOM" id="CLU_833862_0_0_5"/>
<evidence type="ECO:0000259" key="2">
    <source>
        <dbReference type="PROSITE" id="PS50076"/>
    </source>
</evidence>
<dbReference type="KEGG" id="mlo:mll4676"/>
<gene>
    <name evidence="3" type="ordered locus">mll4676</name>
</gene>
<dbReference type="AlphaFoldDB" id="Q98DJ4"/>
<keyword evidence="1" id="KW-0812">Transmembrane</keyword>
<dbReference type="EMBL" id="BA000012">
    <property type="protein sequence ID" value="BAB51277.1"/>
    <property type="molecule type" value="Genomic_DNA"/>
</dbReference>
<dbReference type="InterPro" id="IPR001623">
    <property type="entry name" value="DnaJ_domain"/>
</dbReference>
<keyword evidence="1" id="KW-1133">Transmembrane helix</keyword>
<name>Q98DJ4_RHILO</name>
<dbReference type="CDD" id="cd06257">
    <property type="entry name" value="DnaJ"/>
    <property type="match status" value="1"/>
</dbReference>
<evidence type="ECO:0000256" key="1">
    <source>
        <dbReference type="SAM" id="Phobius"/>
    </source>
</evidence>
<reference evidence="3 4" key="1">
    <citation type="journal article" date="2000" name="DNA Res.">
        <title>Complete genome structure of the nitrogen-fixing symbiotic bacterium Mesorhizobium loti.</title>
        <authorList>
            <person name="Kaneko T."/>
            <person name="Nakamura Y."/>
            <person name="Sato S."/>
            <person name="Asamizu E."/>
            <person name="Kato T."/>
            <person name="Sasamoto S."/>
            <person name="Watanabe A."/>
            <person name="Idesawa K."/>
            <person name="Ishikawa A."/>
            <person name="Kawashima K."/>
            <person name="Kimura T."/>
            <person name="Kishida Y."/>
            <person name="Kiyokawa C."/>
            <person name="Kohara M."/>
            <person name="Matsumoto M."/>
            <person name="Matsuno A."/>
            <person name="Mochizuki Y."/>
            <person name="Nakayama S."/>
            <person name="Nakazaki N."/>
            <person name="Shimpo S."/>
            <person name="Sugimoto M."/>
            <person name="Takeuchi C."/>
            <person name="Yamada M."/>
            <person name="Tabata S."/>
        </authorList>
    </citation>
    <scope>NUCLEOTIDE SEQUENCE [LARGE SCALE GENOMIC DNA]</scope>
    <source>
        <strain evidence="4">LMG 29417 / CECT 9101 / MAFF 303099</strain>
    </source>
</reference>
<sequence length="333" mass="37473">MIAATITVILYSFPFVALAIYLYIRKHNVAYPEIPNAADYDSVESSKQIKRLIIERSRLIDDIQNSYAVGSTNGLYLTKGSGEKRFDTRSKLGRELNGKIESNEERVISATDSIVSLRRQVSEQFPFFLWQVAFDEWKTWQDAGAAFAETVHIFLIAVVLSYVIVLVWPDKFWALQGLIAWQPFPGILVSPFLVSILLATIAFPLRFKIHRQTVSERLDGAALARWAELSRKWIEPDFENLFVEGFGEAYAAEEGAHAEENGSAADESSDWHVVLNVVPTASPDEIKSAYRAAVKNYHPDRVSGLGTKLQELAEHETKRLNAAYQAARTQKGF</sequence>
<feature type="transmembrane region" description="Helical" evidence="1">
    <location>
        <begin position="188"/>
        <end position="207"/>
    </location>
</feature>
<dbReference type="SUPFAM" id="SSF46565">
    <property type="entry name" value="Chaperone J-domain"/>
    <property type="match status" value="1"/>
</dbReference>